<dbReference type="CDD" id="cd01949">
    <property type="entry name" value="GGDEF"/>
    <property type="match status" value="1"/>
</dbReference>
<dbReference type="PANTHER" id="PTHR45138">
    <property type="entry name" value="REGULATORY COMPONENTS OF SENSORY TRANSDUCTION SYSTEM"/>
    <property type="match status" value="1"/>
</dbReference>
<keyword evidence="3" id="KW-1185">Reference proteome</keyword>
<evidence type="ECO:0000313" key="3">
    <source>
        <dbReference type="Proteomes" id="UP001204798"/>
    </source>
</evidence>
<dbReference type="Pfam" id="PF00990">
    <property type="entry name" value="GGDEF"/>
    <property type="match status" value="1"/>
</dbReference>
<dbReference type="InterPro" id="IPR043128">
    <property type="entry name" value="Rev_trsase/Diguanyl_cyclase"/>
</dbReference>
<dbReference type="SMART" id="SM00267">
    <property type="entry name" value="GGDEF"/>
    <property type="match status" value="1"/>
</dbReference>
<dbReference type="Gene3D" id="3.30.70.270">
    <property type="match status" value="1"/>
</dbReference>
<sequence>MKLTGAERQWIEQLVRLSLLAATRRLKADACGIGFWRGERRFAHFVFNDRLQIFSETVLIVPPLLLKQISKSPLQLKSPCTTFLPVTPPLASVLVAGEFDGTEPLTLFWVGRLKPSNWTEDERKNFEVFARDMGLLFTPLLTALMNGRGLRSWLEVTTRSDISAMVEESLAFLLEILLFAAGAGDGAIVLTDFKGTPMFGVARGEDGKRWLEMHCLPVSVRQSFLTKAFSEAQWTGIISVKASEQIRPTLNPLLEAIAYIIRSLISWSQQSVRLEEVVWLDPLTGLPNRKAFGRKLESELHRAARFGYPVSLLLADLDEFRIFNEVLGFEVGDEILRQVGSILKRSVRGYDLVSRYGGDEFVIALPATSLEGAVKVAERLKARLAEADILPLKDVRLTLKVSIGLTTAQKVEPKDARRLLSLIDQALAVAKSKGGDRIEIITAPEFVPSVPSLPTMSPDLWSVLVQYLSHGINNPLNGILGLTQIALMDEQLPPHVRDALEQIEQLSLRLREFSRYLMNLPPKRLMEELEAFWKRMHTPPPLPEAAKGE</sequence>
<proteinExistence type="predicted"/>
<evidence type="ECO:0000313" key="2">
    <source>
        <dbReference type="EMBL" id="MCS3919210.1"/>
    </source>
</evidence>
<dbReference type="InterPro" id="IPR036097">
    <property type="entry name" value="HisK_dim/P_sf"/>
</dbReference>
<dbReference type="InterPro" id="IPR050469">
    <property type="entry name" value="Diguanylate_Cyclase"/>
</dbReference>
<name>A0ABT2EQN1_9BACT</name>
<reference evidence="2 3" key="1">
    <citation type="submission" date="2022-08" db="EMBL/GenBank/DDBJ databases">
        <title>Bacterial and archaeal communities from various locations to study Microbial Dark Matter (Phase II).</title>
        <authorList>
            <person name="Stepanauskas R."/>
        </authorList>
    </citation>
    <scope>NUCLEOTIDE SEQUENCE [LARGE SCALE GENOMIC DNA]</scope>
    <source>
        <strain evidence="2 3">PD1</strain>
    </source>
</reference>
<dbReference type="EMBL" id="JANUCP010000002">
    <property type="protein sequence ID" value="MCS3919210.1"/>
    <property type="molecule type" value="Genomic_DNA"/>
</dbReference>
<dbReference type="Gene3D" id="1.10.287.130">
    <property type="match status" value="1"/>
</dbReference>
<evidence type="ECO:0000259" key="1">
    <source>
        <dbReference type="PROSITE" id="PS50887"/>
    </source>
</evidence>
<dbReference type="SUPFAM" id="SSF47384">
    <property type="entry name" value="Homodimeric domain of signal transducing histidine kinase"/>
    <property type="match status" value="1"/>
</dbReference>
<dbReference type="SMART" id="SM00388">
    <property type="entry name" value="HisKA"/>
    <property type="match status" value="1"/>
</dbReference>
<accession>A0ABT2EQN1</accession>
<dbReference type="InterPro" id="IPR003661">
    <property type="entry name" value="HisK_dim/P_dom"/>
</dbReference>
<dbReference type="PROSITE" id="PS50887">
    <property type="entry name" value="GGDEF"/>
    <property type="match status" value="1"/>
</dbReference>
<dbReference type="SUPFAM" id="SSF55073">
    <property type="entry name" value="Nucleotide cyclase"/>
    <property type="match status" value="1"/>
</dbReference>
<comment type="caution">
    <text evidence="2">The sequence shown here is derived from an EMBL/GenBank/DDBJ whole genome shotgun (WGS) entry which is preliminary data.</text>
</comment>
<dbReference type="Pfam" id="PF00512">
    <property type="entry name" value="HisKA"/>
    <property type="match status" value="1"/>
</dbReference>
<dbReference type="InterPro" id="IPR029787">
    <property type="entry name" value="Nucleotide_cyclase"/>
</dbReference>
<organism evidence="2 3">
    <name type="scientific">Candidatus Fervidibacter sacchari</name>
    <dbReference type="NCBI Taxonomy" id="1448929"/>
    <lineage>
        <taxon>Bacteria</taxon>
        <taxon>Candidatus Fervidibacterota</taxon>
        <taxon>Candidatus Fervidibacter</taxon>
    </lineage>
</organism>
<protein>
    <submittedName>
        <fullName evidence="2">Diguanylate cyclase (GGDEF)-like protein</fullName>
    </submittedName>
</protein>
<dbReference type="RefSeq" id="WP_259095416.1">
    <property type="nucleotide sequence ID" value="NZ_CP130454.1"/>
</dbReference>
<dbReference type="CDD" id="cd00082">
    <property type="entry name" value="HisKA"/>
    <property type="match status" value="1"/>
</dbReference>
<feature type="domain" description="GGDEF" evidence="1">
    <location>
        <begin position="308"/>
        <end position="443"/>
    </location>
</feature>
<dbReference type="NCBIfam" id="TIGR00254">
    <property type="entry name" value="GGDEF"/>
    <property type="match status" value="1"/>
</dbReference>
<gene>
    <name evidence="2" type="ORF">M2350_001610</name>
</gene>
<dbReference type="InterPro" id="IPR000160">
    <property type="entry name" value="GGDEF_dom"/>
</dbReference>
<dbReference type="PANTHER" id="PTHR45138:SF9">
    <property type="entry name" value="DIGUANYLATE CYCLASE DGCM-RELATED"/>
    <property type="match status" value="1"/>
</dbReference>
<dbReference type="Proteomes" id="UP001204798">
    <property type="component" value="Unassembled WGS sequence"/>
</dbReference>